<name>A0A239XIE5_STRAI</name>
<dbReference type="EMBL" id="LT906454">
    <property type="protein sequence ID" value="SNV46659.1"/>
    <property type="molecule type" value="Genomic_DNA"/>
</dbReference>
<proteinExistence type="predicted"/>
<evidence type="ECO:0000256" key="1">
    <source>
        <dbReference type="SAM" id="Phobius"/>
    </source>
</evidence>
<feature type="transmembrane region" description="Helical" evidence="1">
    <location>
        <begin position="14"/>
        <end position="33"/>
    </location>
</feature>
<dbReference type="AlphaFoldDB" id="A0A239XIE5"/>
<keyword evidence="1" id="KW-0812">Transmembrane</keyword>
<evidence type="ECO:0000313" key="2">
    <source>
        <dbReference type="EMBL" id="SNV46659.1"/>
    </source>
</evidence>
<protein>
    <submittedName>
        <fullName evidence="2">Uncharacterized protein</fullName>
    </submittedName>
</protein>
<dbReference type="Proteomes" id="UP000215144">
    <property type="component" value="Chromosome 1"/>
</dbReference>
<keyword evidence="1" id="KW-0472">Membrane</keyword>
<sequence length="63" mass="8177">MDKEKVMDYFKKKFFNLVRLFTYFWVIISLFFKNLDYRLFFYILCSLFLIYDIWETWYILKKK</sequence>
<accession>A0A239XIE5</accession>
<gene>
    <name evidence="2" type="ORF">SAMEA4504048_02213</name>
</gene>
<dbReference type="KEGG" id="saco:SAME_02213"/>
<evidence type="ECO:0000313" key="3">
    <source>
        <dbReference type="Proteomes" id="UP000215144"/>
    </source>
</evidence>
<reference evidence="2 3" key="1">
    <citation type="submission" date="2017-06" db="EMBL/GenBank/DDBJ databases">
        <authorList>
            <consortium name="Pathogen Informatics"/>
        </authorList>
    </citation>
    <scope>NUCLEOTIDE SEQUENCE [LARGE SCALE GENOMIC DNA]</scope>
    <source>
        <strain evidence="2 3">NCTC11291</strain>
    </source>
</reference>
<organism evidence="2 3">
    <name type="scientific">Streptococcus acidominimus</name>
    <dbReference type="NCBI Taxonomy" id="1326"/>
    <lineage>
        <taxon>Bacteria</taxon>
        <taxon>Bacillati</taxon>
        <taxon>Bacillota</taxon>
        <taxon>Bacilli</taxon>
        <taxon>Lactobacillales</taxon>
        <taxon>Streptococcaceae</taxon>
        <taxon>Streptococcus</taxon>
    </lineage>
</organism>
<feature type="transmembrane region" description="Helical" evidence="1">
    <location>
        <begin position="39"/>
        <end position="60"/>
    </location>
</feature>
<keyword evidence="1" id="KW-1133">Transmembrane helix</keyword>